<evidence type="ECO:0000313" key="1">
    <source>
        <dbReference type="EMBL" id="CUH59077.1"/>
    </source>
</evidence>
<organism evidence="1 2">
    <name type="scientific">Thalassobacter stenotrophicus</name>
    <dbReference type="NCBI Taxonomy" id="266809"/>
    <lineage>
        <taxon>Bacteria</taxon>
        <taxon>Pseudomonadati</taxon>
        <taxon>Pseudomonadota</taxon>
        <taxon>Alphaproteobacteria</taxon>
        <taxon>Rhodobacterales</taxon>
        <taxon>Roseobacteraceae</taxon>
        <taxon>Thalassobacter</taxon>
    </lineage>
</organism>
<name>A0A0P1FGC6_9RHOB</name>
<dbReference type="AlphaFoldDB" id="A0A0P1FGC6"/>
<sequence>MRPPAFQFNLTTAARTAKHMTTVVFHPSSPPEKETTHG</sequence>
<reference evidence="1 2" key="1">
    <citation type="submission" date="2015-09" db="EMBL/GenBank/DDBJ databases">
        <authorList>
            <consortium name="Swine Surveillance"/>
        </authorList>
    </citation>
    <scope>NUCLEOTIDE SEQUENCE [LARGE SCALE GENOMIC DNA]</scope>
    <source>
        <strain evidence="1 2">CECT 5294</strain>
    </source>
</reference>
<proteinExistence type="predicted"/>
<protein>
    <submittedName>
        <fullName evidence="1">Uncharacterized protein</fullName>
    </submittedName>
</protein>
<accession>A0A0P1FGC6</accession>
<dbReference type="Proteomes" id="UP000051298">
    <property type="component" value="Unassembled WGS sequence"/>
</dbReference>
<gene>
    <name evidence="1" type="ORF">THS5294_00358</name>
</gene>
<dbReference type="EMBL" id="CYRX01000008">
    <property type="protein sequence ID" value="CUH59077.1"/>
    <property type="molecule type" value="Genomic_DNA"/>
</dbReference>
<evidence type="ECO:0000313" key="2">
    <source>
        <dbReference type="Proteomes" id="UP000051298"/>
    </source>
</evidence>